<feature type="active site" description="Nucleophile" evidence="4">
    <location>
        <position position="81"/>
    </location>
</feature>
<comment type="cofactor">
    <cofactor evidence="1">
        <name>pyridoxal 5'-phosphate</name>
        <dbReference type="ChEBI" id="CHEBI:597326"/>
    </cofactor>
</comment>
<evidence type="ECO:0000259" key="6">
    <source>
        <dbReference type="Pfam" id="PF00291"/>
    </source>
</evidence>
<dbReference type="EMBL" id="FMHZ01000002">
    <property type="protein sequence ID" value="SCL70776.1"/>
    <property type="molecule type" value="Genomic_DNA"/>
</dbReference>
<protein>
    <submittedName>
        <fullName evidence="7">D-cysteine desulfhydrase</fullName>
    </submittedName>
</protein>
<dbReference type="Pfam" id="PF00291">
    <property type="entry name" value="PALP"/>
    <property type="match status" value="1"/>
</dbReference>
<evidence type="ECO:0000313" key="8">
    <source>
        <dbReference type="Proteomes" id="UP000199001"/>
    </source>
</evidence>
<organism evidence="7 8">
    <name type="scientific">Micromonospora citrea</name>
    <dbReference type="NCBI Taxonomy" id="47855"/>
    <lineage>
        <taxon>Bacteria</taxon>
        <taxon>Bacillati</taxon>
        <taxon>Actinomycetota</taxon>
        <taxon>Actinomycetes</taxon>
        <taxon>Micromonosporales</taxon>
        <taxon>Micromonosporaceae</taxon>
        <taxon>Micromonospora</taxon>
    </lineage>
</organism>
<dbReference type="InterPro" id="IPR036052">
    <property type="entry name" value="TrpB-like_PALP_sf"/>
</dbReference>
<evidence type="ECO:0000313" key="7">
    <source>
        <dbReference type="EMBL" id="SCL70776.1"/>
    </source>
</evidence>
<gene>
    <name evidence="7" type="ORF">GA0070606_5510</name>
</gene>
<dbReference type="GO" id="GO:0019148">
    <property type="term" value="F:D-cysteine desulfhydrase activity"/>
    <property type="evidence" value="ECO:0007669"/>
    <property type="project" value="TreeGrafter"/>
</dbReference>
<feature type="domain" description="Tryptophan synthase beta chain-like PALP" evidence="6">
    <location>
        <begin position="15"/>
        <end position="329"/>
    </location>
</feature>
<dbReference type="InterPro" id="IPR001926">
    <property type="entry name" value="TrpB-like_PALP"/>
</dbReference>
<dbReference type="STRING" id="47855.GA0070606_5510"/>
<sequence>MPRPVVDLSCFPRVALGHWPTPLEACHRLTEEIGGPRILVKRDDINGLGVGGNKLRKLEFLLGAAVAGGADTIITFGGLQSNHGRQTAAACARLGLRCELVLTKQVTHIAGSSAPAAPRSDEAYERSGNVALDLLYGARVHVCERDEEAITTHRQIVAEAAKEDRRVVTLPVGGSNPLGVLGYLTAAAELKEQNEGVDRIVLPIGSAGTAAGLAIGAALLDWPVRIDAASVSESAADASAAVHKLVGEAATMLGVPTPALTRVHVTERALGFGYGLPSPAVWEAIRLFGRTEGITLDPVYTGKAAAALIDAARSGDIAATETVVFLHTGGLPGLFGYAPELIKEAEG</sequence>
<keyword evidence="3 5" id="KW-0663">Pyridoxal phosphate</keyword>
<dbReference type="PIRSF" id="PIRSF006278">
    <property type="entry name" value="ACCD_DCysDesulf"/>
    <property type="match status" value="1"/>
</dbReference>
<evidence type="ECO:0000256" key="4">
    <source>
        <dbReference type="PIRSR" id="PIRSR006278-1"/>
    </source>
</evidence>
<accession>A0A1C6VWV2</accession>
<evidence type="ECO:0000256" key="3">
    <source>
        <dbReference type="ARBA" id="ARBA00022898"/>
    </source>
</evidence>
<evidence type="ECO:0000256" key="2">
    <source>
        <dbReference type="ARBA" id="ARBA00008639"/>
    </source>
</evidence>
<comment type="similarity">
    <text evidence="2">Belongs to the ACC deaminase/D-cysteine desulfhydrase family.</text>
</comment>
<feature type="modified residue" description="N6-(pyridoxal phosphate)lysine" evidence="5">
    <location>
        <position position="54"/>
    </location>
</feature>
<dbReference type="Proteomes" id="UP000199001">
    <property type="component" value="Unassembled WGS sequence"/>
</dbReference>
<proteinExistence type="inferred from homology"/>
<dbReference type="Gene3D" id="3.40.50.1100">
    <property type="match status" value="2"/>
</dbReference>
<dbReference type="RefSeq" id="WP_091105910.1">
    <property type="nucleotide sequence ID" value="NZ_FMHZ01000002.1"/>
</dbReference>
<keyword evidence="8" id="KW-1185">Reference proteome</keyword>
<name>A0A1C6VWV2_9ACTN</name>
<dbReference type="AlphaFoldDB" id="A0A1C6VWV2"/>
<dbReference type="GO" id="GO:1901605">
    <property type="term" value="P:alpha-amino acid metabolic process"/>
    <property type="evidence" value="ECO:0007669"/>
    <property type="project" value="UniProtKB-ARBA"/>
</dbReference>
<dbReference type="SUPFAM" id="SSF53686">
    <property type="entry name" value="Tryptophan synthase beta subunit-like PLP-dependent enzymes"/>
    <property type="match status" value="1"/>
</dbReference>
<dbReference type="PANTHER" id="PTHR43780">
    <property type="entry name" value="1-AMINOCYCLOPROPANE-1-CARBOXYLATE DEAMINASE-RELATED"/>
    <property type="match status" value="1"/>
</dbReference>
<evidence type="ECO:0000256" key="1">
    <source>
        <dbReference type="ARBA" id="ARBA00001933"/>
    </source>
</evidence>
<dbReference type="OrthoDB" id="9801249at2"/>
<dbReference type="InterPro" id="IPR027278">
    <property type="entry name" value="ACCD_DCysDesulf"/>
</dbReference>
<reference evidence="8" key="1">
    <citation type="submission" date="2016-06" db="EMBL/GenBank/DDBJ databases">
        <authorList>
            <person name="Varghese N."/>
            <person name="Submissions Spin"/>
        </authorList>
    </citation>
    <scope>NUCLEOTIDE SEQUENCE [LARGE SCALE GENOMIC DNA]</scope>
    <source>
        <strain evidence="8">DSM 43903</strain>
    </source>
</reference>
<evidence type="ECO:0000256" key="5">
    <source>
        <dbReference type="PIRSR" id="PIRSR006278-2"/>
    </source>
</evidence>
<dbReference type="PANTHER" id="PTHR43780:SF2">
    <property type="entry name" value="1-AMINOCYCLOPROPANE-1-CARBOXYLATE DEAMINASE-RELATED"/>
    <property type="match status" value="1"/>
</dbReference>